<evidence type="ECO:0000313" key="9">
    <source>
        <dbReference type="EMBL" id="CAB5231623.1"/>
    </source>
</evidence>
<organism evidence="8">
    <name type="scientific">uncultured Caudovirales phage</name>
    <dbReference type="NCBI Taxonomy" id="2100421"/>
    <lineage>
        <taxon>Viruses</taxon>
        <taxon>Duplodnaviria</taxon>
        <taxon>Heunggongvirae</taxon>
        <taxon>Uroviricota</taxon>
        <taxon>Caudoviricetes</taxon>
        <taxon>Peduoviridae</taxon>
        <taxon>Maltschvirus</taxon>
        <taxon>Maltschvirus maltsch</taxon>
    </lineage>
</organism>
<evidence type="ECO:0000313" key="3">
    <source>
        <dbReference type="EMBL" id="CAB4174562.1"/>
    </source>
</evidence>
<evidence type="ECO:0000313" key="7">
    <source>
        <dbReference type="EMBL" id="CAB4192654.1"/>
    </source>
</evidence>
<dbReference type="EMBL" id="LR797188">
    <property type="protein sequence ID" value="CAB4192654.1"/>
    <property type="molecule type" value="Genomic_DNA"/>
</dbReference>
<dbReference type="EMBL" id="LR796983">
    <property type="protein sequence ID" value="CAB4179842.1"/>
    <property type="molecule type" value="Genomic_DNA"/>
</dbReference>
<evidence type="ECO:0000313" key="1">
    <source>
        <dbReference type="EMBL" id="CAB4146032.1"/>
    </source>
</evidence>
<proteinExistence type="predicted"/>
<evidence type="ECO:0000313" key="5">
    <source>
        <dbReference type="EMBL" id="CAB4185453.1"/>
    </source>
</evidence>
<reference evidence="8" key="1">
    <citation type="submission" date="2020-05" db="EMBL/GenBank/DDBJ databases">
        <authorList>
            <person name="Chiriac C."/>
            <person name="Salcher M."/>
            <person name="Ghai R."/>
            <person name="Kavagutti S V."/>
        </authorList>
    </citation>
    <scope>NUCLEOTIDE SEQUENCE</scope>
</reference>
<gene>
    <name evidence="4" type="ORF">UFOVP1032_126</name>
    <name evidence="5" type="ORF">UFOVP1125_42</name>
    <name evidence="6" type="ORF">UFOVP1173_140</name>
    <name evidence="7" type="ORF">UFOVP1241_58</name>
    <name evidence="8" type="ORF">UFOVP1491_126</name>
    <name evidence="9" type="ORF">UFOVP1579_126</name>
    <name evidence="1" type="ORF">UFOVP485_147</name>
    <name evidence="2" type="ORF">UFOVP575_99</name>
    <name evidence="3" type="ORF">UFOVP963_61</name>
</gene>
<dbReference type="EMBL" id="LR796457">
    <property type="protein sequence ID" value="CAB4146032.1"/>
    <property type="molecule type" value="Genomic_DNA"/>
</dbReference>
<dbReference type="EMBL" id="LR796551">
    <property type="protein sequence ID" value="CAB4151012.1"/>
    <property type="molecule type" value="Genomic_DNA"/>
</dbReference>
<evidence type="ECO:0000313" key="2">
    <source>
        <dbReference type="EMBL" id="CAB4151012.1"/>
    </source>
</evidence>
<dbReference type="EMBL" id="LR797131">
    <property type="protein sequence ID" value="CAB4189031.1"/>
    <property type="molecule type" value="Genomic_DNA"/>
</dbReference>
<accession>A0A6J5SU27</accession>
<dbReference type="EMBL" id="LR796915">
    <property type="protein sequence ID" value="CAB4174562.1"/>
    <property type="molecule type" value="Genomic_DNA"/>
</dbReference>
<sequence length="49" mass="5744">MFNPFHKHKVVKVSCPFTMHTYTKCEKCGKHLARPIRTEDNGSQDNRKP</sequence>
<dbReference type="EMBL" id="LR797080">
    <property type="protein sequence ID" value="CAB4185453.1"/>
    <property type="molecule type" value="Genomic_DNA"/>
</dbReference>
<name>A0A6J5SU27_9CAUD</name>
<protein>
    <submittedName>
        <fullName evidence="8">Uncharacterized protein</fullName>
    </submittedName>
</protein>
<evidence type="ECO:0000313" key="4">
    <source>
        <dbReference type="EMBL" id="CAB4179842.1"/>
    </source>
</evidence>
<evidence type="ECO:0000313" key="6">
    <source>
        <dbReference type="EMBL" id="CAB4189031.1"/>
    </source>
</evidence>
<evidence type="ECO:0000313" key="8">
    <source>
        <dbReference type="EMBL" id="CAB4217917.1"/>
    </source>
</evidence>
<dbReference type="EMBL" id="LR797455">
    <property type="protein sequence ID" value="CAB4217917.1"/>
    <property type="molecule type" value="Genomic_DNA"/>
</dbReference>
<dbReference type="EMBL" id="LR798431">
    <property type="protein sequence ID" value="CAB5231623.1"/>
    <property type="molecule type" value="Genomic_DNA"/>
</dbReference>